<organism evidence="2 3">
    <name type="scientific">Methylocella silvestris</name>
    <dbReference type="NCBI Taxonomy" id="199596"/>
    <lineage>
        <taxon>Bacteria</taxon>
        <taxon>Pseudomonadati</taxon>
        <taxon>Pseudomonadota</taxon>
        <taxon>Alphaproteobacteria</taxon>
        <taxon>Hyphomicrobiales</taxon>
        <taxon>Beijerinckiaceae</taxon>
        <taxon>Methylocella</taxon>
    </lineage>
</organism>
<name>A0A2J7TCQ6_METSI</name>
<feature type="compositionally biased region" description="Basic and acidic residues" evidence="1">
    <location>
        <begin position="12"/>
        <end position="22"/>
    </location>
</feature>
<comment type="caution">
    <text evidence="2">The sequence shown here is derived from an EMBL/GenBank/DDBJ whole genome shotgun (WGS) entry which is preliminary data.</text>
</comment>
<evidence type="ECO:0000313" key="2">
    <source>
        <dbReference type="EMBL" id="PNG24554.1"/>
    </source>
</evidence>
<feature type="region of interest" description="Disordered" evidence="1">
    <location>
        <begin position="1"/>
        <end position="22"/>
    </location>
</feature>
<evidence type="ECO:0000313" key="3">
    <source>
        <dbReference type="Proteomes" id="UP000236286"/>
    </source>
</evidence>
<dbReference type="EMBL" id="PDZR01000029">
    <property type="protein sequence ID" value="PNG24554.1"/>
    <property type="molecule type" value="Genomic_DNA"/>
</dbReference>
<sequence>MRRIVLAPPAPDHVDRQARAPRESRCAGEVSCGREAQGTGRRRQNVRAAYKPGNAEKPGAIRTMRRFIPRRAKWSSRSMARRGSPGRDDGSGGEGGGLS</sequence>
<accession>A0A2J7TCQ6</accession>
<gene>
    <name evidence="2" type="ORF">CR492_18045</name>
</gene>
<feature type="region of interest" description="Disordered" evidence="1">
    <location>
        <begin position="69"/>
        <end position="99"/>
    </location>
</feature>
<evidence type="ECO:0000256" key="1">
    <source>
        <dbReference type="SAM" id="MobiDB-lite"/>
    </source>
</evidence>
<proteinExistence type="predicted"/>
<protein>
    <submittedName>
        <fullName evidence="2">Uncharacterized protein</fullName>
    </submittedName>
</protein>
<reference evidence="2 3" key="1">
    <citation type="submission" date="2017-10" db="EMBL/GenBank/DDBJ databases">
        <title>Genome announcement of Methylocella silvestris TVC from permafrost.</title>
        <authorList>
            <person name="Wang J."/>
            <person name="Geng K."/>
            <person name="Ul-Haque F."/>
            <person name="Crombie A.T."/>
            <person name="Street L.E."/>
            <person name="Wookey P.A."/>
            <person name="Murrell J.C."/>
            <person name="Pratscher J."/>
        </authorList>
    </citation>
    <scope>NUCLEOTIDE SEQUENCE [LARGE SCALE GENOMIC DNA]</scope>
    <source>
        <strain evidence="2 3">TVC</strain>
    </source>
</reference>
<dbReference type="Proteomes" id="UP000236286">
    <property type="component" value="Unassembled WGS sequence"/>
</dbReference>
<dbReference type="AlphaFoldDB" id="A0A2J7TCQ6"/>